<evidence type="ECO:0000313" key="1">
    <source>
        <dbReference type="EMBL" id="KAI0060276.1"/>
    </source>
</evidence>
<protein>
    <submittedName>
        <fullName evidence="1">Uncharacterized protein</fullName>
    </submittedName>
</protein>
<gene>
    <name evidence="1" type="ORF">BV25DRAFT_1783022</name>
</gene>
<dbReference type="EMBL" id="MU277220">
    <property type="protein sequence ID" value="KAI0060276.1"/>
    <property type="molecule type" value="Genomic_DNA"/>
</dbReference>
<organism evidence="1 2">
    <name type="scientific">Artomyces pyxidatus</name>
    <dbReference type="NCBI Taxonomy" id="48021"/>
    <lineage>
        <taxon>Eukaryota</taxon>
        <taxon>Fungi</taxon>
        <taxon>Dikarya</taxon>
        <taxon>Basidiomycota</taxon>
        <taxon>Agaricomycotina</taxon>
        <taxon>Agaricomycetes</taxon>
        <taxon>Russulales</taxon>
        <taxon>Auriscalpiaceae</taxon>
        <taxon>Artomyces</taxon>
    </lineage>
</organism>
<name>A0ACB8SX58_9AGAM</name>
<feature type="non-terminal residue" evidence="1">
    <location>
        <position position="1"/>
    </location>
</feature>
<sequence>KRPVEVQDWIKRHRDYNKPSVVKSSSKFAGSWRAWWTSNQPAWRTSASDVTWPLGRVGGVGALWLELMKGGPNGLVLFLITIVWWT</sequence>
<comment type="caution">
    <text evidence="1">The sequence shown here is derived from an EMBL/GenBank/DDBJ whole genome shotgun (WGS) entry which is preliminary data.</text>
</comment>
<reference evidence="1" key="2">
    <citation type="journal article" date="2022" name="New Phytol.">
        <title>Evolutionary transition to the ectomycorrhizal habit in the genomes of a hyperdiverse lineage of mushroom-forming fungi.</title>
        <authorList>
            <person name="Looney B."/>
            <person name="Miyauchi S."/>
            <person name="Morin E."/>
            <person name="Drula E."/>
            <person name="Courty P.E."/>
            <person name="Kohler A."/>
            <person name="Kuo A."/>
            <person name="LaButti K."/>
            <person name="Pangilinan J."/>
            <person name="Lipzen A."/>
            <person name="Riley R."/>
            <person name="Andreopoulos W."/>
            <person name="He G."/>
            <person name="Johnson J."/>
            <person name="Nolan M."/>
            <person name="Tritt A."/>
            <person name="Barry K.W."/>
            <person name="Grigoriev I.V."/>
            <person name="Nagy L.G."/>
            <person name="Hibbett D."/>
            <person name="Henrissat B."/>
            <person name="Matheny P.B."/>
            <person name="Labbe J."/>
            <person name="Martin F.M."/>
        </authorList>
    </citation>
    <scope>NUCLEOTIDE SEQUENCE</scope>
    <source>
        <strain evidence="1">HHB10654</strain>
    </source>
</reference>
<evidence type="ECO:0000313" key="2">
    <source>
        <dbReference type="Proteomes" id="UP000814140"/>
    </source>
</evidence>
<proteinExistence type="predicted"/>
<dbReference type="Proteomes" id="UP000814140">
    <property type="component" value="Unassembled WGS sequence"/>
</dbReference>
<feature type="non-terminal residue" evidence="1">
    <location>
        <position position="86"/>
    </location>
</feature>
<keyword evidence="2" id="KW-1185">Reference proteome</keyword>
<reference evidence="1" key="1">
    <citation type="submission" date="2021-03" db="EMBL/GenBank/DDBJ databases">
        <authorList>
            <consortium name="DOE Joint Genome Institute"/>
            <person name="Ahrendt S."/>
            <person name="Looney B.P."/>
            <person name="Miyauchi S."/>
            <person name="Morin E."/>
            <person name="Drula E."/>
            <person name="Courty P.E."/>
            <person name="Chicoki N."/>
            <person name="Fauchery L."/>
            <person name="Kohler A."/>
            <person name="Kuo A."/>
            <person name="Labutti K."/>
            <person name="Pangilinan J."/>
            <person name="Lipzen A."/>
            <person name="Riley R."/>
            <person name="Andreopoulos W."/>
            <person name="He G."/>
            <person name="Johnson J."/>
            <person name="Barry K.W."/>
            <person name="Grigoriev I.V."/>
            <person name="Nagy L."/>
            <person name="Hibbett D."/>
            <person name="Henrissat B."/>
            <person name="Matheny P.B."/>
            <person name="Labbe J."/>
            <person name="Martin F."/>
        </authorList>
    </citation>
    <scope>NUCLEOTIDE SEQUENCE</scope>
    <source>
        <strain evidence="1">HHB10654</strain>
    </source>
</reference>
<accession>A0ACB8SX58</accession>